<dbReference type="Gene3D" id="3.80.10.10">
    <property type="entry name" value="Ribonuclease Inhibitor"/>
    <property type="match status" value="1"/>
</dbReference>
<keyword evidence="1" id="KW-0175">Coiled coil</keyword>
<evidence type="ECO:0000313" key="5">
    <source>
        <dbReference type="Proteomes" id="UP001153069"/>
    </source>
</evidence>
<keyword evidence="3" id="KW-0472">Membrane</keyword>
<dbReference type="SUPFAM" id="SSF52047">
    <property type="entry name" value="RNI-like"/>
    <property type="match status" value="1"/>
</dbReference>
<keyword evidence="5" id="KW-1185">Reference proteome</keyword>
<feature type="coiled-coil region" evidence="1">
    <location>
        <begin position="417"/>
        <end position="448"/>
    </location>
</feature>
<feature type="region of interest" description="Disordered" evidence="2">
    <location>
        <begin position="485"/>
        <end position="535"/>
    </location>
</feature>
<feature type="region of interest" description="Disordered" evidence="2">
    <location>
        <begin position="569"/>
        <end position="596"/>
    </location>
</feature>
<feature type="transmembrane region" description="Helical" evidence="3">
    <location>
        <begin position="684"/>
        <end position="703"/>
    </location>
</feature>
<dbReference type="EMBL" id="CAICTM010001086">
    <property type="protein sequence ID" value="CAB9520282.1"/>
    <property type="molecule type" value="Genomic_DNA"/>
</dbReference>
<keyword evidence="3" id="KW-0812">Transmembrane</keyword>
<name>A0A9N8EF02_9STRA</name>
<dbReference type="InterPro" id="IPR032675">
    <property type="entry name" value="LRR_dom_sf"/>
</dbReference>
<accession>A0A9N8EF02</accession>
<comment type="caution">
    <text evidence="4">The sequence shown here is derived from an EMBL/GenBank/DDBJ whole genome shotgun (WGS) entry which is preliminary data.</text>
</comment>
<reference evidence="4" key="1">
    <citation type="submission" date="2020-06" db="EMBL/GenBank/DDBJ databases">
        <authorList>
            <consortium name="Plant Systems Biology data submission"/>
        </authorList>
    </citation>
    <scope>NUCLEOTIDE SEQUENCE</scope>
    <source>
        <strain evidence="4">D6</strain>
    </source>
</reference>
<gene>
    <name evidence="4" type="ORF">SEMRO_1088_G240020.1</name>
</gene>
<evidence type="ECO:0000256" key="3">
    <source>
        <dbReference type="SAM" id="Phobius"/>
    </source>
</evidence>
<evidence type="ECO:0000256" key="1">
    <source>
        <dbReference type="SAM" id="Coils"/>
    </source>
</evidence>
<dbReference type="Proteomes" id="UP001153069">
    <property type="component" value="Unassembled WGS sequence"/>
</dbReference>
<dbReference type="AlphaFoldDB" id="A0A9N8EF02"/>
<evidence type="ECO:0000256" key="2">
    <source>
        <dbReference type="SAM" id="MobiDB-lite"/>
    </source>
</evidence>
<proteinExistence type="predicted"/>
<sequence>MSTIELRSLKGINAVKQAVDDGDYNNVSSLELRFSHEFFVHSRPMTDYEPDLTMMMKSIGDNIGQLKTLKISSCDNNHRRCSDCIVPVASLATCLQSADAIETIAIVNVRLVGTKNAFEILDHAFQGNSRLQHFTLTCGHRKDGEEWDASGEEPSINPMDNALATIGKIRSIKQIYLVGGHALGDMKVSTVASLGNSVHLERLRILSLPLPNEALAALSRALSTSTRSDRKLKEIALWTKDLDKTGCDALTGIFTVVEKVQLVIHGWGTTMAEAKDVLIPRLTNGFGHSNCPDLHLCVPRGCLQATRDSLVKMIRSNYHIRSLRLEKLSLQYEPQQVHDDEINFLVKTNVLGRCSLFQQQNENDSENTTVSWMSLFEATNNDLSHIYYLVRSNPSTFVDMLIFDQSESMAPTTRVLKALLRENKKAITRELNNAIQSLQKEIKAGSLEPRVAPEYPWSKYTYGNRWPTSTTPVFSFAGKSTESLAGNSTSTTDATIGASGANSSPPVFHIGTKTTETAPRSRLKQGAITTDSSKANTSTAYSSVPFGGSSATSTITGTQFQFASTKTQPVPFKFGTKPSENKDSIGDKSPPTWGKSTGSATFKFTAGSDSSASATSAKCSDIRGADSKLRHHKSVPEVPLSLSRAGGIAFGTLLESALSCQKQELHEKFDLQLTTRIKEFQMRVMMWSIIAGLLLFAVGLSWYNFAHQS</sequence>
<protein>
    <submittedName>
        <fullName evidence="4">Uncharacterized protein</fullName>
    </submittedName>
</protein>
<evidence type="ECO:0000313" key="4">
    <source>
        <dbReference type="EMBL" id="CAB9520282.1"/>
    </source>
</evidence>
<keyword evidence="3" id="KW-1133">Transmembrane helix</keyword>
<feature type="compositionally biased region" description="Polar residues" evidence="2">
    <location>
        <begin position="485"/>
        <end position="505"/>
    </location>
</feature>
<organism evidence="4 5">
    <name type="scientific">Seminavis robusta</name>
    <dbReference type="NCBI Taxonomy" id="568900"/>
    <lineage>
        <taxon>Eukaryota</taxon>
        <taxon>Sar</taxon>
        <taxon>Stramenopiles</taxon>
        <taxon>Ochrophyta</taxon>
        <taxon>Bacillariophyta</taxon>
        <taxon>Bacillariophyceae</taxon>
        <taxon>Bacillariophycidae</taxon>
        <taxon>Naviculales</taxon>
        <taxon>Naviculaceae</taxon>
        <taxon>Seminavis</taxon>
    </lineage>
</organism>